<evidence type="ECO:0000256" key="2">
    <source>
        <dbReference type="SAM" id="Phobius"/>
    </source>
</evidence>
<gene>
    <name evidence="3" type="ORF">MUK42_23521</name>
</gene>
<dbReference type="EMBL" id="CP097508">
    <property type="protein sequence ID" value="URE08418.1"/>
    <property type="molecule type" value="Genomic_DNA"/>
</dbReference>
<name>A0A9E7GBT9_9LILI</name>
<proteinExistence type="predicted"/>
<evidence type="ECO:0000313" key="4">
    <source>
        <dbReference type="Proteomes" id="UP001055439"/>
    </source>
</evidence>
<sequence length="92" mass="10142">MQGEEEDVSSDCSNGCQSGWTDYLGQSSEEREDDLSMVSDASTGPPHFGNRTSIPAVIFFPALAFRVAVASALPRLRLLDWPRAVPRRRESN</sequence>
<organism evidence="3 4">
    <name type="scientific">Musa troglodytarum</name>
    <name type="common">fe'i banana</name>
    <dbReference type="NCBI Taxonomy" id="320322"/>
    <lineage>
        <taxon>Eukaryota</taxon>
        <taxon>Viridiplantae</taxon>
        <taxon>Streptophyta</taxon>
        <taxon>Embryophyta</taxon>
        <taxon>Tracheophyta</taxon>
        <taxon>Spermatophyta</taxon>
        <taxon>Magnoliopsida</taxon>
        <taxon>Liliopsida</taxon>
        <taxon>Zingiberales</taxon>
        <taxon>Musaceae</taxon>
        <taxon>Musa</taxon>
    </lineage>
</organism>
<protein>
    <submittedName>
        <fullName evidence="3">Uncharacterized protein</fullName>
    </submittedName>
</protein>
<feature type="compositionally biased region" description="Polar residues" evidence="1">
    <location>
        <begin position="10"/>
        <end position="27"/>
    </location>
</feature>
<keyword evidence="4" id="KW-1185">Reference proteome</keyword>
<keyword evidence="2" id="KW-0472">Membrane</keyword>
<dbReference type="OrthoDB" id="759087at2759"/>
<feature type="transmembrane region" description="Helical" evidence="2">
    <location>
        <begin position="54"/>
        <end position="73"/>
    </location>
</feature>
<dbReference type="AlphaFoldDB" id="A0A9E7GBT9"/>
<evidence type="ECO:0000313" key="3">
    <source>
        <dbReference type="EMBL" id="URE08418.1"/>
    </source>
</evidence>
<dbReference type="Proteomes" id="UP001055439">
    <property type="component" value="Chromosome 6"/>
</dbReference>
<keyword evidence="2" id="KW-0812">Transmembrane</keyword>
<reference evidence="3" key="1">
    <citation type="submission" date="2022-05" db="EMBL/GenBank/DDBJ databases">
        <title>The Musa troglodytarum L. genome provides insights into the mechanism of non-climacteric behaviour and enrichment of carotenoids.</title>
        <authorList>
            <person name="Wang J."/>
        </authorList>
    </citation>
    <scope>NUCLEOTIDE SEQUENCE</scope>
    <source>
        <tissue evidence="3">Leaf</tissue>
    </source>
</reference>
<keyword evidence="2" id="KW-1133">Transmembrane helix</keyword>
<feature type="region of interest" description="Disordered" evidence="1">
    <location>
        <begin position="1"/>
        <end position="50"/>
    </location>
</feature>
<accession>A0A9E7GBT9</accession>
<evidence type="ECO:0000256" key="1">
    <source>
        <dbReference type="SAM" id="MobiDB-lite"/>
    </source>
</evidence>